<reference evidence="1 2" key="1">
    <citation type="submission" date="2018-08" db="EMBL/GenBank/DDBJ databases">
        <authorList>
            <person name="Lorentzen P. G. S. M."/>
        </authorList>
    </citation>
    <scope>NUCLEOTIDE SEQUENCE [LARGE SCALE GENOMIC DNA]</scope>
    <source>
        <strain evidence="1 2">CRBO_1381</strain>
    </source>
</reference>
<organism evidence="1 2">
    <name type="scientific">Oenococcus oeni</name>
    <name type="common">Leuconostoc oenos</name>
    <dbReference type="NCBI Taxonomy" id="1247"/>
    <lineage>
        <taxon>Bacteria</taxon>
        <taxon>Bacillati</taxon>
        <taxon>Bacillota</taxon>
        <taxon>Bacilli</taxon>
        <taxon>Lactobacillales</taxon>
        <taxon>Lactobacillaceae</taxon>
        <taxon>Oenococcus</taxon>
    </lineage>
</organism>
<proteinExistence type="predicted"/>
<dbReference type="EMBL" id="LR031358">
    <property type="protein sequence ID" value="VDB97934.1"/>
    <property type="molecule type" value="Genomic_DNA"/>
</dbReference>
<evidence type="ECO:0000313" key="2">
    <source>
        <dbReference type="Proteomes" id="UP000294726"/>
    </source>
</evidence>
<dbReference type="RefSeq" id="WP_257608960.1">
    <property type="nucleotide sequence ID" value="NZ_CP014324.1"/>
</dbReference>
<sequence length="41" mass="4893">MTDKKKVQEEIEKDKIKLQNKTLPPKIKKEVNKKINNKKTD</sequence>
<name>A0AAQ2ZF32_OENOE</name>
<dbReference type="Proteomes" id="UP000294726">
    <property type="component" value="Chromosome"/>
</dbReference>
<protein>
    <submittedName>
        <fullName evidence="1">Uncharacterized protein</fullName>
    </submittedName>
</protein>
<accession>A0AAQ2ZF32</accession>
<evidence type="ECO:0000313" key="1">
    <source>
        <dbReference type="EMBL" id="VDB97934.1"/>
    </source>
</evidence>
<dbReference type="AlphaFoldDB" id="A0AAQ2ZF32"/>
<gene>
    <name evidence="1" type="ORF">OENI_0821</name>
</gene>